<reference evidence="2 3" key="1">
    <citation type="submission" date="2021-03" db="EMBL/GenBank/DDBJ databases">
        <title>Genomic Encyclopedia of Type Strains, Phase IV (KMG-IV): sequencing the most valuable type-strain genomes for metagenomic binning, comparative biology and taxonomic classification.</title>
        <authorList>
            <person name="Goeker M."/>
        </authorList>
    </citation>
    <scope>NUCLEOTIDE SEQUENCE [LARGE SCALE GENOMIC DNA]</scope>
    <source>
        <strain evidence="2 3">DSM 28783</strain>
    </source>
</reference>
<evidence type="ECO:0000313" key="2">
    <source>
        <dbReference type="EMBL" id="MBP2034199.1"/>
    </source>
</evidence>
<dbReference type="InterPro" id="IPR050126">
    <property type="entry name" value="Ap4A_hydrolase"/>
</dbReference>
<evidence type="ECO:0000259" key="1">
    <source>
        <dbReference type="Pfam" id="PF00149"/>
    </source>
</evidence>
<dbReference type="PRINTS" id="PR00114">
    <property type="entry name" value="STPHPHTASE"/>
</dbReference>
<dbReference type="EMBL" id="JAGGLM010000042">
    <property type="protein sequence ID" value="MBP2034199.1"/>
    <property type="molecule type" value="Genomic_DNA"/>
</dbReference>
<dbReference type="InterPro" id="IPR004843">
    <property type="entry name" value="Calcineurin-like_PHP"/>
</dbReference>
<dbReference type="Pfam" id="PF00149">
    <property type="entry name" value="Metallophos"/>
    <property type="match status" value="1"/>
</dbReference>
<dbReference type="Gene3D" id="3.60.21.10">
    <property type="match status" value="1"/>
</dbReference>
<dbReference type="PANTHER" id="PTHR42850">
    <property type="entry name" value="METALLOPHOSPHOESTERASE"/>
    <property type="match status" value="1"/>
</dbReference>
<dbReference type="Proteomes" id="UP001519307">
    <property type="component" value="Unassembled WGS sequence"/>
</dbReference>
<comment type="caution">
    <text evidence="2">The sequence shown here is derived from an EMBL/GenBank/DDBJ whole genome shotgun (WGS) entry which is preliminary data.</text>
</comment>
<protein>
    <recommendedName>
        <fullName evidence="1">Calcineurin-like phosphoesterase domain-containing protein</fullName>
    </recommendedName>
</protein>
<sequence>MIWVVGDIHGMFDPLKTLLNRIKMDIYSSENIKNAKIIFLGDYIDHGESSKEVIDLLLELKEEFDVVFLAGNHEDLLLQYVNESDLFKTYGNVWFKDNGAKETIVSLSPIKNLCMKNFSGRDGQNIKWNNLKIENKYLEFFNKLKYSHIEQIGTGEEVFKFVFTHAGINPEKDIDKQLDVKNYDDFHSYLKNNKEWIENSIIWMRNMPERPIENYIFINGHTPTIGIDKYCSCIGNYDVQSGKPFFNFGSKEAFYNRNGSYYYFSNVNKEDLISINIDTGAILGKYLTAIKIPDNLIEERKIQVIQVPTSGIRRSGYCKIENYYIKVPYCSTS</sequence>
<name>A0ABS4KVZ8_9CLOT</name>
<gene>
    <name evidence="2" type="ORF">J2Z42_002934</name>
</gene>
<dbReference type="InterPro" id="IPR029052">
    <property type="entry name" value="Metallo-depent_PP-like"/>
</dbReference>
<dbReference type="InterPro" id="IPR006186">
    <property type="entry name" value="Ser/Thr-sp_prot-phosphatase"/>
</dbReference>
<accession>A0ABS4KVZ8</accession>
<organism evidence="2 3">
    <name type="scientific">Clostridium algifaecis</name>
    <dbReference type="NCBI Taxonomy" id="1472040"/>
    <lineage>
        <taxon>Bacteria</taxon>
        <taxon>Bacillati</taxon>
        <taxon>Bacillota</taxon>
        <taxon>Clostridia</taxon>
        <taxon>Eubacteriales</taxon>
        <taxon>Clostridiaceae</taxon>
        <taxon>Clostridium</taxon>
    </lineage>
</organism>
<proteinExistence type="predicted"/>
<dbReference type="SUPFAM" id="SSF56300">
    <property type="entry name" value="Metallo-dependent phosphatases"/>
    <property type="match status" value="1"/>
</dbReference>
<dbReference type="PANTHER" id="PTHR42850:SF4">
    <property type="entry name" value="ZINC-DEPENDENT ENDOPOLYPHOSPHATASE"/>
    <property type="match status" value="1"/>
</dbReference>
<keyword evidence="3" id="KW-1185">Reference proteome</keyword>
<evidence type="ECO:0000313" key="3">
    <source>
        <dbReference type="Proteomes" id="UP001519307"/>
    </source>
</evidence>
<feature type="domain" description="Calcineurin-like phosphoesterase" evidence="1">
    <location>
        <begin position="2"/>
        <end position="226"/>
    </location>
</feature>
<dbReference type="RefSeq" id="WP_209703428.1">
    <property type="nucleotide sequence ID" value="NZ_JAGGLM010000042.1"/>
</dbReference>